<dbReference type="EMBL" id="JABSTU010000007">
    <property type="protein sequence ID" value="KAH8024639.1"/>
    <property type="molecule type" value="Genomic_DNA"/>
</dbReference>
<proteinExistence type="predicted"/>
<comment type="caution">
    <text evidence="2">The sequence shown here is derived from an EMBL/GenBank/DDBJ whole genome shotgun (WGS) entry which is preliminary data.</text>
</comment>
<evidence type="ECO:0000313" key="3">
    <source>
        <dbReference type="Proteomes" id="UP000821866"/>
    </source>
</evidence>
<protein>
    <submittedName>
        <fullName evidence="2">Uncharacterized protein</fullName>
    </submittedName>
</protein>
<organism evidence="2 3">
    <name type="scientific">Rhipicephalus microplus</name>
    <name type="common">Cattle tick</name>
    <name type="synonym">Boophilus microplus</name>
    <dbReference type="NCBI Taxonomy" id="6941"/>
    <lineage>
        <taxon>Eukaryota</taxon>
        <taxon>Metazoa</taxon>
        <taxon>Ecdysozoa</taxon>
        <taxon>Arthropoda</taxon>
        <taxon>Chelicerata</taxon>
        <taxon>Arachnida</taxon>
        <taxon>Acari</taxon>
        <taxon>Parasitiformes</taxon>
        <taxon>Ixodida</taxon>
        <taxon>Ixodoidea</taxon>
        <taxon>Ixodidae</taxon>
        <taxon>Rhipicephalinae</taxon>
        <taxon>Rhipicephalus</taxon>
        <taxon>Boophilus</taxon>
    </lineage>
</organism>
<evidence type="ECO:0000256" key="1">
    <source>
        <dbReference type="SAM" id="MobiDB-lite"/>
    </source>
</evidence>
<name>A0A9J6DR12_RHIMP</name>
<reference evidence="2" key="2">
    <citation type="submission" date="2021-09" db="EMBL/GenBank/DDBJ databases">
        <authorList>
            <person name="Jia N."/>
            <person name="Wang J."/>
            <person name="Shi W."/>
            <person name="Du L."/>
            <person name="Sun Y."/>
            <person name="Zhan W."/>
            <person name="Jiang J."/>
            <person name="Wang Q."/>
            <person name="Zhang B."/>
            <person name="Ji P."/>
            <person name="Sakyi L.B."/>
            <person name="Cui X."/>
            <person name="Yuan T."/>
            <person name="Jiang B."/>
            <person name="Yang W."/>
            <person name="Lam T.T.-Y."/>
            <person name="Chang Q."/>
            <person name="Ding S."/>
            <person name="Wang X."/>
            <person name="Zhu J."/>
            <person name="Ruan X."/>
            <person name="Zhao L."/>
            <person name="Wei J."/>
            <person name="Que T."/>
            <person name="Du C."/>
            <person name="Cheng J."/>
            <person name="Dai P."/>
            <person name="Han X."/>
            <person name="Huang E."/>
            <person name="Gao Y."/>
            <person name="Liu J."/>
            <person name="Shao H."/>
            <person name="Ye R."/>
            <person name="Li L."/>
            <person name="Wei W."/>
            <person name="Wang X."/>
            <person name="Wang C."/>
            <person name="Huo Q."/>
            <person name="Li W."/>
            <person name="Guo W."/>
            <person name="Chen H."/>
            <person name="Chen S."/>
            <person name="Zhou L."/>
            <person name="Zhou L."/>
            <person name="Ni X."/>
            <person name="Tian J."/>
            <person name="Zhou Y."/>
            <person name="Sheng Y."/>
            <person name="Liu T."/>
            <person name="Pan Y."/>
            <person name="Xia L."/>
            <person name="Li J."/>
            <person name="Zhao F."/>
            <person name="Cao W."/>
        </authorList>
    </citation>
    <scope>NUCLEOTIDE SEQUENCE</scope>
    <source>
        <strain evidence="2">Rmic-2018</strain>
        <tissue evidence="2">Larvae</tissue>
    </source>
</reference>
<feature type="region of interest" description="Disordered" evidence="1">
    <location>
        <begin position="1"/>
        <end position="30"/>
    </location>
</feature>
<gene>
    <name evidence="2" type="ORF">HPB51_000079</name>
</gene>
<keyword evidence="3" id="KW-1185">Reference proteome</keyword>
<dbReference type="AlphaFoldDB" id="A0A9J6DR12"/>
<reference evidence="2" key="1">
    <citation type="journal article" date="2020" name="Cell">
        <title>Large-Scale Comparative Analyses of Tick Genomes Elucidate Their Genetic Diversity and Vector Capacities.</title>
        <authorList>
            <consortium name="Tick Genome and Microbiome Consortium (TIGMIC)"/>
            <person name="Jia N."/>
            <person name="Wang J."/>
            <person name="Shi W."/>
            <person name="Du L."/>
            <person name="Sun Y."/>
            <person name="Zhan W."/>
            <person name="Jiang J.F."/>
            <person name="Wang Q."/>
            <person name="Zhang B."/>
            <person name="Ji P."/>
            <person name="Bell-Sakyi L."/>
            <person name="Cui X.M."/>
            <person name="Yuan T.T."/>
            <person name="Jiang B.G."/>
            <person name="Yang W.F."/>
            <person name="Lam T.T."/>
            <person name="Chang Q.C."/>
            <person name="Ding S.J."/>
            <person name="Wang X.J."/>
            <person name="Zhu J.G."/>
            <person name="Ruan X.D."/>
            <person name="Zhao L."/>
            <person name="Wei J.T."/>
            <person name="Ye R.Z."/>
            <person name="Que T.C."/>
            <person name="Du C.H."/>
            <person name="Zhou Y.H."/>
            <person name="Cheng J.X."/>
            <person name="Dai P.F."/>
            <person name="Guo W.B."/>
            <person name="Han X.H."/>
            <person name="Huang E.J."/>
            <person name="Li L.F."/>
            <person name="Wei W."/>
            <person name="Gao Y.C."/>
            <person name="Liu J.Z."/>
            <person name="Shao H.Z."/>
            <person name="Wang X."/>
            <person name="Wang C.C."/>
            <person name="Yang T.C."/>
            <person name="Huo Q.B."/>
            <person name="Li W."/>
            <person name="Chen H.Y."/>
            <person name="Chen S.E."/>
            <person name="Zhou L.G."/>
            <person name="Ni X.B."/>
            <person name="Tian J.H."/>
            <person name="Sheng Y."/>
            <person name="Liu T."/>
            <person name="Pan Y.S."/>
            <person name="Xia L.Y."/>
            <person name="Li J."/>
            <person name="Zhao F."/>
            <person name="Cao W.C."/>
        </authorList>
    </citation>
    <scope>NUCLEOTIDE SEQUENCE</scope>
    <source>
        <strain evidence="2">Rmic-2018</strain>
    </source>
</reference>
<accession>A0A9J6DR12</accession>
<dbReference type="Proteomes" id="UP000821866">
    <property type="component" value="Unassembled WGS sequence"/>
</dbReference>
<evidence type="ECO:0000313" key="2">
    <source>
        <dbReference type="EMBL" id="KAH8024639.1"/>
    </source>
</evidence>
<sequence length="225" mass="25799">MRPVLVRRQQNRREVPLNTQPTSLPPERRPGVVACYSLQPVQKGAPIDARPRSTKVPVETELCHRLIIAPDVLRPRCCTAHPWGQLLLHSQYRTSHVHTLRKSRNYHQDGGRPSCPRYQPGHAVTLRPLTERQVDLGLQHPALAWVALADKFSRTSVRRNRLPVVDSPQWPRVQWASRRPCSALFGGKATRQPSDGKKMTATYWTISDWSLLLDYILPLFFLLIF</sequence>